<dbReference type="Gene3D" id="3.10.20.70">
    <property type="entry name" value="Glutamine synthetase, N-terminal domain"/>
    <property type="match status" value="1"/>
</dbReference>
<accession>A0A9D1THY9</accession>
<reference evidence="11" key="1">
    <citation type="journal article" date="2021" name="PeerJ">
        <title>Extensive microbial diversity within the chicken gut microbiome revealed by metagenomics and culture.</title>
        <authorList>
            <person name="Gilroy R."/>
            <person name="Ravi A."/>
            <person name="Getino M."/>
            <person name="Pursley I."/>
            <person name="Horton D.L."/>
            <person name="Alikhan N.F."/>
            <person name="Baker D."/>
            <person name="Gharbi K."/>
            <person name="Hall N."/>
            <person name="Watson M."/>
            <person name="Adriaenssens E.M."/>
            <person name="Foster-Nyarko E."/>
            <person name="Jarju S."/>
            <person name="Secka A."/>
            <person name="Antonio M."/>
            <person name="Oren A."/>
            <person name="Chaudhuri R.R."/>
            <person name="La Ragione R."/>
            <person name="Hildebrand F."/>
            <person name="Pallen M.J."/>
        </authorList>
    </citation>
    <scope>NUCLEOTIDE SEQUENCE</scope>
    <source>
        <strain evidence="11">CHK193-4272</strain>
    </source>
</reference>
<dbReference type="SUPFAM" id="SSF54368">
    <property type="entry name" value="Glutamine synthetase, N-terminal domain"/>
    <property type="match status" value="1"/>
</dbReference>
<gene>
    <name evidence="11" type="ORF">H9746_06740</name>
</gene>
<evidence type="ECO:0000256" key="2">
    <source>
        <dbReference type="ARBA" id="ARBA00009897"/>
    </source>
</evidence>
<comment type="cofactor">
    <cofactor evidence="1">
        <name>Mg(2+)</name>
        <dbReference type="ChEBI" id="CHEBI:18420"/>
    </cofactor>
</comment>
<reference evidence="11" key="2">
    <citation type="submission" date="2021-04" db="EMBL/GenBank/DDBJ databases">
        <authorList>
            <person name="Gilroy R."/>
        </authorList>
    </citation>
    <scope>NUCLEOTIDE SEQUENCE</scope>
    <source>
        <strain evidence="11">CHK193-4272</strain>
    </source>
</reference>
<feature type="domain" description="GS catalytic" evidence="10">
    <location>
        <begin position="107"/>
        <end position="439"/>
    </location>
</feature>
<keyword evidence="5" id="KW-0067">ATP-binding</keyword>
<dbReference type="EMBL" id="DXIE01000036">
    <property type="protein sequence ID" value="HIV62519.1"/>
    <property type="molecule type" value="Genomic_DNA"/>
</dbReference>
<dbReference type="GO" id="GO:0005524">
    <property type="term" value="F:ATP binding"/>
    <property type="evidence" value="ECO:0007669"/>
    <property type="project" value="UniProtKB-KW"/>
</dbReference>
<dbReference type="InterPro" id="IPR027303">
    <property type="entry name" value="Gln_synth_gly_rich_site"/>
</dbReference>
<feature type="domain" description="GS beta-grasp" evidence="9">
    <location>
        <begin position="15"/>
        <end position="100"/>
    </location>
</feature>
<dbReference type="PROSITE" id="PS51987">
    <property type="entry name" value="GS_CATALYTIC"/>
    <property type="match status" value="1"/>
</dbReference>
<protein>
    <submittedName>
        <fullName evidence="11">Glutamine synthetase family protein</fullName>
    </submittedName>
</protein>
<dbReference type="Proteomes" id="UP000886808">
    <property type="component" value="Unassembled WGS sequence"/>
</dbReference>
<keyword evidence="3" id="KW-0436">Ligase</keyword>
<dbReference type="PANTHER" id="PTHR43785:SF12">
    <property type="entry name" value="TYPE-1 GLUTAMINE SYNTHETASE 2"/>
    <property type="match status" value="1"/>
</dbReference>
<evidence type="ECO:0000313" key="11">
    <source>
        <dbReference type="EMBL" id="HIV62519.1"/>
    </source>
</evidence>
<dbReference type="GO" id="GO:0006542">
    <property type="term" value="P:glutamine biosynthetic process"/>
    <property type="evidence" value="ECO:0007669"/>
    <property type="project" value="InterPro"/>
</dbReference>
<dbReference type="InterPro" id="IPR008146">
    <property type="entry name" value="Gln_synth_cat_dom"/>
</dbReference>
<dbReference type="SMART" id="SM01230">
    <property type="entry name" value="Gln-synt_C"/>
    <property type="match status" value="1"/>
</dbReference>
<dbReference type="InterPro" id="IPR014746">
    <property type="entry name" value="Gln_synth/guanido_kin_cat_dom"/>
</dbReference>
<dbReference type="PROSITE" id="PS51986">
    <property type="entry name" value="GS_BETA_GRASP"/>
    <property type="match status" value="1"/>
</dbReference>
<dbReference type="PROSITE" id="PS00181">
    <property type="entry name" value="GLNA_ATP"/>
    <property type="match status" value="1"/>
</dbReference>
<evidence type="ECO:0000259" key="10">
    <source>
        <dbReference type="PROSITE" id="PS51987"/>
    </source>
</evidence>
<evidence type="ECO:0000256" key="3">
    <source>
        <dbReference type="ARBA" id="ARBA00022598"/>
    </source>
</evidence>
<organism evidence="11 12">
    <name type="scientific">Candidatus Butyricicoccus avistercoris</name>
    <dbReference type="NCBI Taxonomy" id="2838518"/>
    <lineage>
        <taxon>Bacteria</taxon>
        <taxon>Bacillati</taxon>
        <taxon>Bacillota</taxon>
        <taxon>Clostridia</taxon>
        <taxon>Eubacteriales</taxon>
        <taxon>Butyricicoccaceae</taxon>
        <taxon>Butyricicoccus</taxon>
    </lineage>
</organism>
<sequence>MSTSISDVLEFIEDNDVKFIRLAFCDIFGMQKNISILPNELMRAFSDGICFDASALAGFMKVESSDLLLFPDPTTLCVLPWRPSTGRVVRFFCDIRYPDGRAFEGDGRQMLRQAVNKLSEKNLTCMLGTECEFYLFELDESGTPTRIPYDNASYFDVAPLDRGENVRRQICMTLEEMGIQPEASHHEQGPGQNEIDFKYSGALQAADNMITFKWVVKTIANSSGLFASFLPKPLAGEAGSGLHVNLSLFRNGKNIFCDPNVSHSETAESFIAGVLAHAKEMNLFFNPLVNSYERMGEFEAPRYITWSHQNRSPLIRIPAASGIHRRMEYRASDGTLNPYLAFTLLLHAGLDGVEKKMKLPEPCNINLFTADREVLNNYDALPSSLDEAITAAENSDFIKNIIPSRTLENYLAAKRQECSQYSQYHSPHSAAYKLYFERY</sequence>
<evidence type="ECO:0000256" key="8">
    <source>
        <dbReference type="RuleBase" id="RU000384"/>
    </source>
</evidence>
<keyword evidence="4" id="KW-0547">Nucleotide-binding</keyword>
<evidence type="ECO:0000259" key="9">
    <source>
        <dbReference type="PROSITE" id="PS51986"/>
    </source>
</evidence>
<dbReference type="InterPro" id="IPR008147">
    <property type="entry name" value="Gln_synt_N"/>
</dbReference>
<dbReference type="InterPro" id="IPR036651">
    <property type="entry name" value="Gln_synt_N_sf"/>
</dbReference>
<dbReference type="PANTHER" id="PTHR43785">
    <property type="entry name" value="GAMMA-GLUTAMYLPUTRESCINE SYNTHETASE"/>
    <property type="match status" value="1"/>
</dbReference>
<evidence type="ECO:0000256" key="1">
    <source>
        <dbReference type="ARBA" id="ARBA00001946"/>
    </source>
</evidence>
<evidence type="ECO:0000256" key="5">
    <source>
        <dbReference type="ARBA" id="ARBA00022840"/>
    </source>
</evidence>
<evidence type="ECO:0000256" key="6">
    <source>
        <dbReference type="ARBA" id="ARBA00022842"/>
    </source>
</evidence>
<dbReference type="SUPFAM" id="SSF55931">
    <property type="entry name" value="Glutamine synthetase/guanido kinase"/>
    <property type="match status" value="1"/>
</dbReference>
<dbReference type="Pfam" id="PF03951">
    <property type="entry name" value="Gln-synt_N"/>
    <property type="match status" value="1"/>
</dbReference>
<evidence type="ECO:0000313" key="12">
    <source>
        <dbReference type="Proteomes" id="UP000886808"/>
    </source>
</evidence>
<dbReference type="Gene3D" id="3.30.590.10">
    <property type="entry name" value="Glutamine synthetase/guanido kinase, catalytic domain"/>
    <property type="match status" value="1"/>
</dbReference>
<comment type="similarity">
    <text evidence="2 7 8">Belongs to the glutamine synthetase family.</text>
</comment>
<comment type="caution">
    <text evidence="11">The sequence shown here is derived from an EMBL/GenBank/DDBJ whole genome shotgun (WGS) entry which is preliminary data.</text>
</comment>
<keyword evidence="6" id="KW-0460">Magnesium</keyword>
<dbReference type="Pfam" id="PF00120">
    <property type="entry name" value="Gln-synt_C"/>
    <property type="match status" value="1"/>
</dbReference>
<evidence type="ECO:0000256" key="4">
    <source>
        <dbReference type="ARBA" id="ARBA00022741"/>
    </source>
</evidence>
<name>A0A9D1THY9_9FIRM</name>
<proteinExistence type="inferred from homology"/>
<dbReference type="GO" id="GO:0004356">
    <property type="term" value="F:glutamine synthetase activity"/>
    <property type="evidence" value="ECO:0007669"/>
    <property type="project" value="InterPro"/>
</dbReference>
<evidence type="ECO:0000256" key="7">
    <source>
        <dbReference type="PROSITE-ProRule" id="PRU01330"/>
    </source>
</evidence>
<dbReference type="AlphaFoldDB" id="A0A9D1THY9"/>